<evidence type="ECO:0000313" key="2">
    <source>
        <dbReference type="EMBL" id="RXK10720.1"/>
    </source>
</evidence>
<keyword evidence="4" id="KW-1185">Reference proteome</keyword>
<dbReference type="AlphaFoldDB" id="A0AAX2ABA2"/>
<protein>
    <submittedName>
        <fullName evidence="2">Uncharacterized protein</fullName>
    </submittedName>
</protein>
<proteinExistence type="predicted"/>
<evidence type="ECO:0000313" key="4">
    <source>
        <dbReference type="Proteomes" id="UP000289193"/>
    </source>
</evidence>
<organism evidence="2 4">
    <name type="scientific">Halarcobacter bivalviorum</name>
    <dbReference type="NCBI Taxonomy" id="663364"/>
    <lineage>
        <taxon>Bacteria</taxon>
        <taxon>Pseudomonadati</taxon>
        <taxon>Campylobacterota</taxon>
        <taxon>Epsilonproteobacteria</taxon>
        <taxon>Campylobacterales</taxon>
        <taxon>Arcobacteraceae</taxon>
        <taxon>Halarcobacter</taxon>
    </lineage>
</organism>
<dbReference type="EMBL" id="CP031217">
    <property type="protein sequence ID" value="AXH12348.1"/>
    <property type="molecule type" value="Genomic_DNA"/>
</dbReference>
<evidence type="ECO:0000313" key="3">
    <source>
        <dbReference type="Proteomes" id="UP000253850"/>
    </source>
</evidence>
<dbReference type="KEGG" id="hbv:ABIV_1352"/>
<dbReference type="EMBL" id="PDKM01000002">
    <property type="protein sequence ID" value="RXK10720.1"/>
    <property type="molecule type" value="Genomic_DNA"/>
</dbReference>
<dbReference type="Proteomes" id="UP000253850">
    <property type="component" value="Chromosome"/>
</dbReference>
<sequence>MRIDNNLNGMIAAQMQINESAQTLATIAETVGDPEHMEVTDDIINAIVGQIPQIIAYEVNAKGIEMQQAAADTLLNLKA</sequence>
<evidence type="ECO:0000313" key="1">
    <source>
        <dbReference type="EMBL" id="AXH12348.1"/>
    </source>
</evidence>
<gene>
    <name evidence="1" type="ORF">ABIV_1352</name>
    <name evidence="2" type="ORF">CRV05_05435</name>
</gene>
<dbReference type="RefSeq" id="WP_114839182.1">
    <property type="nucleotide sequence ID" value="NZ_CP031217.1"/>
</dbReference>
<name>A0AAX2ABA2_9BACT</name>
<accession>A0AAX2ABA2</accession>
<reference evidence="2 4" key="1">
    <citation type="submission" date="2017-10" db="EMBL/GenBank/DDBJ databases">
        <title>Genomics of the genus Arcobacter.</title>
        <authorList>
            <person name="Perez-Cataluna A."/>
            <person name="Figueras M.J."/>
        </authorList>
    </citation>
    <scope>NUCLEOTIDE SEQUENCE [LARGE SCALE GENOMIC DNA]</scope>
    <source>
        <strain evidence="2 4">CECT 7835</strain>
    </source>
</reference>
<dbReference type="Proteomes" id="UP000289193">
    <property type="component" value="Unassembled WGS sequence"/>
</dbReference>
<reference evidence="1 3" key="2">
    <citation type="submission" date="2018-07" db="EMBL/GenBank/DDBJ databases">
        <title>Complete genome of the Arcobacter bivalviorum type strain LMG 26154.</title>
        <authorList>
            <person name="Miller W.G."/>
            <person name="Yee E."/>
            <person name="Bono J.L."/>
        </authorList>
    </citation>
    <scope>NUCLEOTIDE SEQUENCE [LARGE SCALE GENOMIC DNA]</scope>
    <source>
        <strain evidence="1 3">LMG 26154</strain>
    </source>
</reference>